<dbReference type="InterPro" id="IPR016047">
    <property type="entry name" value="M23ase_b-sheet_dom"/>
</dbReference>
<evidence type="ECO:0000256" key="2">
    <source>
        <dbReference type="SAM" id="MobiDB-lite"/>
    </source>
</evidence>
<dbReference type="InterPro" id="IPR011055">
    <property type="entry name" value="Dup_hybrid_motif"/>
</dbReference>
<organism evidence="5">
    <name type="scientific">Aurantimonas manganoxydans</name>
    <dbReference type="NCBI Taxonomy" id="651183"/>
    <lineage>
        <taxon>Bacteria</taxon>
        <taxon>Pseudomonadati</taxon>
        <taxon>Pseudomonadota</taxon>
        <taxon>Alphaproteobacteria</taxon>
        <taxon>Hyphomicrobiales</taxon>
        <taxon>Aurantimonadaceae</taxon>
        <taxon>Aurantimonas</taxon>
    </lineage>
</organism>
<protein>
    <submittedName>
        <fullName evidence="5">Putative peptidoglycan-binding peptidase, M23/M37 family</fullName>
    </submittedName>
</protein>
<dbReference type="SMART" id="SM00257">
    <property type="entry name" value="LysM"/>
    <property type="match status" value="1"/>
</dbReference>
<feature type="region of interest" description="Disordered" evidence="2">
    <location>
        <begin position="86"/>
        <end position="193"/>
    </location>
</feature>
<reference evidence="5" key="1">
    <citation type="journal article" date="2015" name="Proc. Natl. Acad. Sci. U.S.A.">
        <title>Bacterial clade with the ribosomal RNA operon on a small plasmid rather than the chromosome.</title>
        <authorList>
            <person name="Anda M."/>
            <person name="Ohtsubo Y."/>
            <person name="Okubo T."/>
            <person name="Sugawara M."/>
            <person name="Nagata Y."/>
            <person name="Tsuda M."/>
            <person name="Minamisawa K."/>
            <person name="Mitsui H."/>
        </authorList>
    </citation>
    <scope>NUCLEOTIDE SEQUENCE</scope>
    <source>
        <strain evidence="5">DSM 21871</strain>
    </source>
</reference>
<evidence type="ECO:0000256" key="1">
    <source>
        <dbReference type="ARBA" id="ARBA00038420"/>
    </source>
</evidence>
<dbReference type="EMBL" id="LC066380">
    <property type="protein sequence ID" value="BAT29288.1"/>
    <property type="molecule type" value="Genomic_DNA"/>
</dbReference>
<dbReference type="AlphaFoldDB" id="A0A0P0Z565"/>
<dbReference type="SUPFAM" id="SSF51261">
    <property type="entry name" value="Duplicated hybrid motif"/>
    <property type="match status" value="1"/>
</dbReference>
<sequence>MRINVLKSVRLRMVRSVAMVGMAGLAAGCSSDVVRFDDGFYTGAVPQAPASNQMAAASQPYPGDVDAMNTGSVSRGMPAYGNGAQAASGYPAQNQGSYQTAANSYPQGGVATSGAVQTSQLPPPPPPSYANAPQSQVSAAPTSSSMPATRGAPPSTLGEQAARVVSPQSRPMQSSAATSQPTRSAAASGSVKVESGDSLLGIARRTGVSVADIKRANGMSDDTIRIGQTLSLPAGASAPTRVASAEPKAAPEPQRQAEPQKVEADSSPKSYSPPKTAEKSGRPSATETPTAASPSTTVSKEVETEVAAVAPNSTGISQLRWPVQGRVVNRFGEKVGSRRNDGLNLSVPRGTPIKAAENGVVIYAGDGLKEFGNTVLVKHDNGLVTVYGHADQIDVERGAKVKRGQQIAKSGMSGDTDVPLLHFEVRKDSAPVDPTKYLQ</sequence>
<dbReference type="PROSITE" id="PS51257">
    <property type="entry name" value="PROKAR_LIPOPROTEIN"/>
    <property type="match status" value="1"/>
</dbReference>
<proteinExistence type="inferred from homology"/>
<dbReference type="Gene3D" id="3.10.350.10">
    <property type="entry name" value="LysM domain"/>
    <property type="match status" value="1"/>
</dbReference>
<feature type="compositionally biased region" description="Low complexity" evidence="2">
    <location>
        <begin position="138"/>
        <end position="149"/>
    </location>
</feature>
<dbReference type="Pfam" id="PF01551">
    <property type="entry name" value="Peptidase_M23"/>
    <property type="match status" value="1"/>
</dbReference>
<dbReference type="InterPro" id="IPR036779">
    <property type="entry name" value="LysM_dom_sf"/>
</dbReference>
<evidence type="ECO:0000256" key="3">
    <source>
        <dbReference type="SAM" id="SignalP"/>
    </source>
</evidence>
<accession>A0A0P0Z565</accession>
<feature type="region of interest" description="Disordered" evidence="2">
    <location>
        <begin position="231"/>
        <end position="300"/>
    </location>
</feature>
<evidence type="ECO:0000313" key="5">
    <source>
        <dbReference type="EMBL" id="BAT29288.1"/>
    </source>
</evidence>
<dbReference type="PANTHER" id="PTHR21666">
    <property type="entry name" value="PEPTIDASE-RELATED"/>
    <property type="match status" value="1"/>
</dbReference>
<keyword evidence="3" id="KW-0732">Signal</keyword>
<dbReference type="Gene3D" id="2.70.70.10">
    <property type="entry name" value="Glucose Permease (Domain IIA)"/>
    <property type="match status" value="1"/>
</dbReference>
<feature type="chain" id="PRO_5006058114" evidence="3">
    <location>
        <begin position="27"/>
        <end position="439"/>
    </location>
</feature>
<dbReference type="GO" id="GO:0004222">
    <property type="term" value="F:metalloendopeptidase activity"/>
    <property type="evidence" value="ECO:0007669"/>
    <property type="project" value="TreeGrafter"/>
</dbReference>
<feature type="signal peptide" evidence="3">
    <location>
        <begin position="1"/>
        <end position="26"/>
    </location>
</feature>
<dbReference type="SUPFAM" id="SSF54106">
    <property type="entry name" value="LysM domain"/>
    <property type="match status" value="1"/>
</dbReference>
<name>A0A0P0Z565_9HYPH</name>
<feature type="compositionally biased region" description="Polar residues" evidence="2">
    <location>
        <begin position="166"/>
        <end position="187"/>
    </location>
</feature>
<feature type="domain" description="LysM" evidence="4">
    <location>
        <begin position="189"/>
        <end position="232"/>
    </location>
</feature>
<feature type="compositionally biased region" description="Low complexity" evidence="2">
    <location>
        <begin position="283"/>
        <end position="297"/>
    </location>
</feature>
<dbReference type="InterPro" id="IPR018392">
    <property type="entry name" value="LysM"/>
</dbReference>
<dbReference type="PANTHER" id="PTHR21666:SF263">
    <property type="entry name" value="MUREIN HYDROLASE ACTIVATOR NLPD"/>
    <property type="match status" value="1"/>
</dbReference>
<comment type="similarity">
    <text evidence="1">Belongs to the E.coli NlpD/Haemophilus LppB family.</text>
</comment>
<dbReference type="CDD" id="cd00118">
    <property type="entry name" value="LysM"/>
    <property type="match status" value="1"/>
</dbReference>
<dbReference type="InterPro" id="IPR050570">
    <property type="entry name" value="Cell_wall_metabolism_enzyme"/>
</dbReference>
<dbReference type="CDD" id="cd12797">
    <property type="entry name" value="M23_peptidase"/>
    <property type="match status" value="1"/>
</dbReference>
<dbReference type="Pfam" id="PF01476">
    <property type="entry name" value="LysM"/>
    <property type="match status" value="1"/>
</dbReference>
<dbReference type="PROSITE" id="PS51782">
    <property type="entry name" value="LYSM"/>
    <property type="match status" value="1"/>
</dbReference>
<evidence type="ECO:0000259" key="4">
    <source>
        <dbReference type="PROSITE" id="PS51782"/>
    </source>
</evidence>
<feature type="compositionally biased region" description="Polar residues" evidence="2">
    <location>
        <begin position="91"/>
        <end position="106"/>
    </location>
</feature>